<keyword evidence="2" id="KW-0028">Amino-acid biosynthesis</keyword>
<gene>
    <name evidence="7" type="ORF">S06H3_14112</name>
</gene>
<comment type="caution">
    <text evidence="7">The sequence shown here is derived from an EMBL/GenBank/DDBJ whole genome shotgun (WGS) entry which is preliminary data.</text>
</comment>
<dbReference type="GO" id="GO:0008652">
    <property type="term" value="P:amino acid biosynthetic process"/>
    <property type="evidence" value="ECO:0007669"/>
    <property type="project" value="UniProtKB-KW"/>
</dbReference>
<dbReference type="InterPro" id="IPR050857">
    <property type="entry name" value="D-2-hydroxyacid_DH"/>
</dbReference>
<organism evidence="7">
    <name type="scientific">marine sediment metagenome</name>
    <dbReference type="NCBI Taxonomy" id="412755"/>
    <lineage>
        <taxon>unclassified sequences</taxon>
        <taxon>metagenomes</taxon>
        <taxon>ecological metagenomes</taxon>
    </lineage>
</organism>
<protein>
    <recommendedName>
        <fullName evidence="8">3-phosphoglycerate dehydrogenase</fullName>
    </recommendedName>
</protein>
<feature type="domain" description="D-isomer specific 2-hydroxyacid dehydrogenase catalytic" evidence="5">
    <location>
        <begin position="29"/>
        <end position="325"/>
    </location>
</feature>
<evidence type="ECO:0000259" key="5">
    <source>
        <dbReference type="Pfam" id="PF00389"/>
    </source>
</evidence>
<proteinExistence type="inferred from homology"/>
<evidence type="ECO:0000256" key="3">
    <source>
        <dbReference type="ARBA" id="ARBA00023002"/>
    </source>
</evidence>
<comment type="similarity">
    <text evidence="1">Belongs to the D-isomer specific 2-hydroxyacid dehydrogenase family.</text>
</comment>
<dbReference type="PANTHER" id="PTHR42789:SF1">
    <property type="entry name" value="D-ISOMER SPECIFIC 2-HYDROXYACID DEHYDROGENASE FAMILY PROTEIN (AFU_ORTHOLOGUE AFUA_6G10090)"/>
    <property type="match status" value="1"/>
</dbReference>
<dbReference type="PROSITE" id="PS00670">
    <property type="entry name" value="D_2_HYDROXYACID_DH_2"/>
    <property type="match status" value="1"/>
</dbReference>
<name>X1MI36_9ZZZZ</name>
<dbReference type="InterPro" id="IPR029753">
    <property type="entry name" value="D-isomer_DH_CS"/>
</dbReference>
<dbReference type="FunFam" id="3.40.50.720:FF:000203">
    <property type="entry name" value="D-3-phosphoglycerate dehydrogenase (SerA)"/>
    <property type="match status" value="1"/>
</dbReference>
<evidence type="ECO:0000256" key="1">
    <source>
        <dbReference type="ARBA" id="ARBA00005854"/>
    </source>
</evidence>
<keyword evidence="3" id="KW-0560">Oxidoreductase</keyword>
<sequence length="325" mass="35956">MKRVGESKMRIAVTFSVGLEQHAKKMQDELSVKGHLVSVKSFNATPSDEELGKFIKDAEVYVVGGLEKITAKVINSARNLFIIMRFGAGYDNIDLPAATRRKVWVTNVPGENADSVAELTLALMLALARRIPFCHNLVQQGGWKIIVGQELKAKTLGIIGLGAIGKSIVKKVQGLEMNIIGHDIKRDKEFSNQWNVKRYSLENLLRTSDFVSIHLPLTEKTKKLISSRELSIMKKNAYLINTSRGGVIDEEALVKVLKESEIAGAGLDVLSTEPPPSCELQRMDNVVLTPHIGGSTYEAISRTSKRIVENILRIQKGKKPFNIVN</sequence>
<dbReference type="EMBL" id="BARV01006897">
    <property type="protein sequence ID" value="GAI17736.1"/>
    <property type="molecule type" value="Genomic_DNA"/>
</dbReference>
<dbReference type="GO" id="GO:0051287">
    <property type="term" value="F:NAD binding"/>
    <property type="evidence" value="ECO:0007669"/>
    <property type="project" value="InterPro"/>
</dbReference>
<evidence type="ECO:0000256" key="2">
    <source>
        <dbReference type="ARBA" id="ARBA00022605"/>
    </source>
</evidence>
<dbReference type="PROSITE" id="PS00671">
    <property type="entry name" value="D_2_HYDROXYACID_DH_3"/>
    <property type="match status" value="1"/>
</dbReference>
<accession>X1MI36</accession>
<evidence type="ECO:0000256" key="4">
    <source>
        <dbReference type="ARBA" id="ARBA00023027"/>
    </source>
</evidence>
<dbReference type="AlphaFoldDB" id="X1MI36"/>
<dbReference type="InterPro" id="IPR036291">
    <property type="entry name" value="NAD(P)-bd_dom_sf"/>
</dbReference>
<dbReference type="CDD" id="cd12172">
    <property type="entry name" value="PGDH_like_2"/>
    <property type="match status" value="1"/>
</dbReference>
<dbReference type="GO" id="GO:0016616">
    <property type="term" value="F:oxidoreductase activity, acting on the CH-OH group of donors, NAD or NADP as acceptor"/>
    <property type="evidence" value="ECO:0007669"/>
    <property type="project" value="InterPro"/>
</dbReference>
<evidence type="ECO:0008006" key="8">
    <source>
        <dbReference type="Google" id="ProtNLM"/>
    </source>
</evidence>
<evidence type="ECO:0000259" key="6">
    <source>
        <dbReference type="Pfam" id="PF02826"/>
    </source>
</evidence>
<dbReference type="Pfam" id="PF00389">
    <property type="entry name" value="2-Hacid_dh"/>
    <property type="match status" value="1"/>
</dbReference>
<dbReference type="InterPro" id="IPR006140">
    <property type="entry name" value="D-isomer_DH_NAD-bd"/>
</dbReference>
<dbReference type="Gene3D" id="3.40.50.720">
    <property type="entry name" value="NAD(P)-binding Rossmann-like Domain"/>
    <property type="match status" value="2"/>
</dbReference>
<dbReference type="InterPro" id="IPR029752">
    <property type="entry name" value="D-isomer_DH_CS1"/>
</dbReference>
<dbReference type="PANTHER" id="PTHR42789">
    <property type="entry name" value="D-ISOMER SPECIFIC 2-HYDROXYACID DEHYDROGENASE FAMILY PROTEIN (AFU_ORTHOLOGUE AFUA_6G10090)"/>
    <property type="match status" value="1"/>
</dbReference>
<keyword evidence="4" id="KW-0520">NAD</keyword>
<dbReference type="InterPro" id="IPR006139">
    <property type="entry name" value="D-isomer_2_OHA_DH_cat_dom"/>
</dbReference>
<dbReference type="SUPFAM" id="SSF52283">
    <property type="entry name" value="Formate/glycerate dehydrogenase catalytic domain-like"/>
    <property type="match status" value="1"/>
</dbReference>
<dbReference type="Pfam" id="PF02826">
    <property type="entry name" value="2-Hacid_dh_C"/>
    <property type="match status" value="1"/>
</dbReference>
<dbReference type="PROSITE" id="PS00065">
    <property type="entry name" value="D_2_HYDROXYACID_DH_1"/>
    <property type="match status" value="1"/>
</dbReference>
<feature type="domain" description="D-isomer specific 2-hydroxyacid dehydrogenase NAD-binding" evidence="6">
    <location>
        <begin position="121"/>
        <end position="293"/>
    </location>
</feature>
<evidence type="ECO:0000313" key="7">
    <source>
        <dbReference type="EMBL" id="GAI17736.1"/>
    </source>
</evidence>
<reference evidence="7" key="1">
    <citation type="journal article" date="2014" name="Front. Microbiol.">
        <title>High frequency of phylogenetically diverse reductive dehalogenase-homologous genes in deep subseafloor sedimentary metagenomes.</title>
        <authorList>
            <person name="Kawai M."/>
            <person name="Futagami T."/>
            <person name="Toyoda A."/>
            <person name="Takaki Y."/>
            <person name="Nishi S."/>
            <person name="Hori S."/>
            <person name="Arai W."/>
            <person name="Tsubouchi T."/>
            <person name="Morono Y."/>
            <person name="Uchiyama I."/>
            <person name="Ito T."/>
            <person name="Fujiyama A."/>
            <person name="Inagaki F."/>
            <person name="Takami H."/>
        </authorList>
    </citation>
    <scope>NUCLEOTIDE SEQUENCE</scope>
    <source>
        <strain evidence="7">Expedition CK06-06</strain>
    </source>
</reference>
<dbReference type="SUPFAM" id="SSF51735">
    <property type="entry name" value="NAD(P)-binding Rossmann-fold domains"/>
    <property type="match status" value="1"/>
</dbReference>